<dbReference type="Proteomes" id="UP000239907">
    <property type="component" value="Unassembled WGS sequence"/>
</dbReference>
<reference evidence="2 3" key="1">
    <citation type="submission" date="2016-12" db="EMBL/GenBank/DDBJ databases">
        <title>Study of bacterial adaptation to deep sea.</title>
        <authorList>
            <person name="Song J."/>
            <person name="Yoshizawa S."/>
            <person name="Kogure K."/>
        </authorList>
    </citation>
    <scope>NUCLEOTIDE SEQUENCE [LARGE SCALE GENOMIC DNA]</scope>
    <source>
        <strain evidence="2 3">SAORIC-165</strain>
    </source>
</reference>
<proteinExistence type="predicted"/>
<dbReference type="Gene3D" id="2.30.30.700">
    <property type="entry name" value="SLA1 homology domain 1"/>
    <property type="match status" value="1"/>
</dbReference>
<keyword evidence="3" id="KW-1185">Reference proteome</keyword>
<name>A0A2S7U3B7_9BACT</name>
<organism evidence="2 3">
    <name type="scientific">Rubritalea profundi</name>
    <dbReference type="NCBI Taxonomy" id="1658618"/>
    <lineage>
        <taxon>Bacteria</taxon>
        <taxon>Pseudomonadati</taxon>
        <taxon>Verrucomicrobiota</taxon>
        <taxon>Verrucomicrobiia</taxon>
        <taxon>Verrucomicrobiales</taxon>
        <taxon>Rubritaleaceae</taxon>
        <taxon>Rubritalea</taxon>
    </lineage>
</organism>
<evidence type="ECO:0008006" key="4">
    <source>
        <dbReference type="Google" id="ProtNLM"/>
    </source>
</evidence>
<feature type="region of interest" description="Disordered" evidence="1">
    <location>
        <begin position="492"/>
        <end position="515"/>
    </location>
</feature>
<dbReference type="AlphaFoldDB" id="A0A2S7U3B7"/>
<comment type="caution">
    <text evidence="2">The sequence shown here is derived from an EMBL/GenBank/DDBJ whole genome shotgun (WGS) entry which is preliminary data.</text>
</comment>
<evidence type="ECO:0000313" key="3">
    <source>
        <dbReference type="Proteomes" id="UP000239907"/>
    </source>
</evidence>
<evidence type="ECO:0000313" key="2">
    <source>
        <dbReference type="EMBL" id="PQJ28894.1"/>
    </source>
</evidence>
<dbReference type="EMBL" id="MQWA01000001">
    <property type="protein sequence ID" value="PQJ28894.1"/>
    <property type="molecule type" value="Genomic_DNA"/>
</dbReference>
<sequence>MSFLGDAYGIKDPDNQGRWNKPCKDGPDAVVPGFLVNMGPTGARGILKERSFVVKYIFKKSPASDVLRIDDEVYGANGKKFSKHTFGDGNHGIEGPIQDMGLAIEDSEGDEGVLKLMVDRHGAKLEVEVQLEKLGRFADTFPVNCAKTDILKKRAYKYLMDNPGGIDSQGRCIATLAMLSSDDRKVFTAGKRMALAWNKPYNDTTRAWHLGFQGIVLAEYHMLTGDRKVLKTLGKTQDLLAKAQWKAPIHHWKSKQIKNIDQSIIDKHQALYEGGFGHEPYDVIVARGGGGYGPMQWPTCLALMTWQFSKQCGVEVDQQAVDRSFQFLDYGTTNAGKIAYGGEFTLNNGPIDSERWKSSTRNGASHKSGLGYLVHKLSPEREGSKEMMKLHLSNIDASYKDMPDGHACALMGLTWGWAGTYASDDAKLKKKVSSYYKAWINMARCHGSDSYVILPARDYADFSYYRGNIRNHTTAAVAFAYSYSTPKLRIQGQEGNANQTSDSRTNRLPKSTQGARRTFYSPDRKRSFQGRLVSYDSKSGKVQVRMNNGRITTLGLADLSKEDQTYVEKFQSQVE</sequence>
<evidence type="ECO:0000256" key="1">
    <source>
        <dbReference type="SAM" id="MobiDB-lite"/>
    </source>
</evidence>
<feature type="compositionally biased region" description="Polar residues" evidence="1">
    <location>
        <begin position="493"/>
        <end position="515"/>
    </location>
</feature>
<protein>
    <recommendedName>
        <fullName evidence="4">SLA1 homology domain-containing protein</fullName>
    </recommendedName>
</protein>
<dbReference type="InterPro" id="IPR046255">
    <property type="entry name" value="DUF6288"/>
</dbReference>
<dbReference type="Pfam" id="PF19805">
    <property type="entry name" value="DUF6288"/>
    <property type="match status" value="1"/>
</dbReference>
<accession>A0A2S7U3B7</accession>
<gene>
    <name evidence="2" type="ORF">BSZ32_10580</name>
</gene>